<dbReference type="Gene3D" id="2.40.10.480">
    <property type="match status" value="1"/>
</dbReference>
<keyword evidence="4 5" id="KW-0067">ATP-binding</keyword>
<dbReference type="SUPFAM" id="SSF56112">
    <property type="entry name" value="Protein kinase-like (PK-like)"/>
    <property type="match status" value="1"/>
</dbReference>
<dbReference type="Pfam" id="PF00069">
    <property type="entry name" value="Pkinase"/>
    <property type="match status" value="1"/>
</dbReference>
<keyword evidence="1" id="KW-0808">Transferase</keyword>
<gene>
    <name evidence="7" type="ORF">GCM10009802_63760</name>
</gene>
<dbReference type="InterPro" id="IPR008271">
    <property type="entry name" value="Ser/Thr_kinase_AS"/>
</dbReference>
<evidence type="ECO:0000256" key="4">
    <source>
        <dbReference type="ARBA" id="ARBA00022840"/>
    </source>
</evidence>
<dbReference type="InterPro" id="IPR002372">
    <property type="entry name" value="PQQ_rpt_dom"/>
</dbReference>
<dbReference type="InterPro" id="IPR011047">
    <property type="entry name" value="Quinoprotein_ADH-like_sf"/>
</dbReference>
<dbReference type="SUPFAM" id="SSF50998">
    <property type="entry name" value="Quinoprotein alcohol dehydrogenase-like"/>
    <property type="match status" value="1"/>
</dbReference>
<dbReference type="RefSeq" id="WP_344295096.1">
    <property type="nucleotide sequence ID" value="NZ_BAAAPF010000426.1"/>
</dbReference>
<evidence type="ECO:0000256" key="2">
    <source>
        <dbReference type="ARBA" id="ARBA00022741"/>
    </source>
</evidence>
<dbReference type="PROSITE" id="PS50011">
    <property type="entry name" value="PROTEIN_KINASE_DOM"/>
    <property type="match status" value="1"/>
</dbReference>
<organism evidence="7 8">
    <name type="scientific">Streptomyces synnematoformans</name>
    <dbReference type="NCBI Taxonomy" id="415721"/>
    <lineage>
        <taxon>Bacteria</taxon>
        <taxon>Bacillati</taxon>
        <taxon>Actinomycetota</taxon>
        <taxon>Actinomycetes</taxon>
        <taxon>Kitasatosporales</taxon>
        <taxon>Streptomycetaceae</taxon>
        <taxon>Streptomyces</taxon>
    </lineage>
</organism>
<comment type="caution">
    <text evidence="7">The sequence shown here is derived from an EMBL/GenBank/DDBJ whole genome shotgun (WGS) entry which is preliminary data.</text>
</comment>
<evidence type="ECO:0000313" key="8">
    <source>
        <dbReference type="Proteomes" id="UP001500443"/>
    </source>
</evidence>
<dbReference type="Gene3D" id="1.10.510.10">
    <property type="entry name" value="Transferase(Phosphotransferase) domain 1"/>
    <property type="match status" value="1"/>
</dbReference>
<dbReference type="PANTHER" id="PTHR43289">
    <property type="entry name" value="MITOGEN-ACTIVATED PROTEIN KINASE KINASE KINASE 20-RELATED"/>
    <property type="match status" value="1"/>
</dbReference>
<dbReference type="InterPro" id="IPR011009">
    <property type="entry name" value="Kinase-like_dom_sf"/>
</dbReference>
<dbReference type="Gene3D" id="2.130.10.10">
    <property type="entry name" value="YVTN repeat-like/Quinoprotein amine dehydrogenase"/>
    <property type="match status" value="1"/>
</dbReference>
<evidence type="ECO:0000256" key="3">
    <source>
        <dbReference type="ARBA" id="ARBA00022777"/>
    </source>
</evidence>
<sequence>MKPLGTGDPLRLGPYRLIGVLGAGGMGKVYLGRDSAGRPAAIKVLRPELAHQSNLAQRFVREAHAAQAVQSPGVARVLGAETEGGRPWIACEFLAGPTLAEAVERYGPLDGTALRAVGAALASTLADIHAAGLVHRDVKPPNIVLTAAGPRIIDFGIARPEHGLTLTSTGEAPVTPGYGPPEQVLGQRVGPPADVFALGAVLTLAATGQTAYRGSHVAAVQYEVVHGEPRLEGLPPDLYPLIAPCLAKDPAYRPTPPQIAAALAPPPGAEAVWRQGPLAEDIAGREHEAGRLAALPAAGDTQVPGPSRRRLLVGLGAGGAEVAASAGTAAWWFLGKDDGGTTTRPKRDPWAARRLNSYSAGSAPAPLWGPVGGLNSDSPLVLPLHQVLVVAMADGSLAGLDIRTGKEKWRQDSAVAAAGAAALDANTFAAADAEGALYGLRGRDRREQWSAPDARAAVVLAGDADGAYVTTKDGELRAVGADGRERWTVESPVGSSVGKPAWATTAGGTLVLSGSDGRLAVVDTGSGDTVWDTPKRSSYALPCAVGGGFVYAGGDGLTAYALKGDGKPEWNEKPKGEYIWSAPALDGDLLFAVNDLVLTAMNTKTRETEFTAKALAVALKYPPVVQGNSVWCGTTENIDPDALKVYDIGKGRMAWDDRRTSRERDDWTIAAANNRVFVLYTGSLTANPVF</sequence>
<dbReference type="CDD" id="cd14014">
    <property type="entry name" value="STKc_PknB_like"/>
    <property type="match status" value="1"/>
</dbReference>
<evidence type="ECO:0000313" key="7">
    <source>
        <dbReference type="EMBL" id="GAA1508537.1"/>
    </source>
</evidence>
<dbReference type="PROSITE" id="PS00108">
    <property type="entry name" value="PROTEIN_KINASE_ST"/>
    <property type="match status" value="1"/>
</dbReference>
<dbReference type="Proteomes" id="UP001500443">
    <property type="component" value="Unassembled WGS sequence"/>
</dbReference>
<feature type="domain" description="Protein kinase" evidence="6">
    <location>
        <begin position="15"/>
        <end position="272"/>
    </location>
</feature>
<dbReference type="InterPro" id="IPR000719">
    <property type="entry name" value="Prot_kinase_dom"/>
</dbReference>
<keyword evidence="2 5" id="KW-0547">Nucleotide-binding</keyword>
<accession>A0ABN2A1I9</accession>
<keyword evidence="3" id="KW-0418">Kinase</keyword>
<dbReference type="InterPro" id="IPR018391">
    <property type="entry name" value="PQQ_b-propeller_rpt"/>
</dbReference>
<name>A0ABN2A1I9_9ACTN</name>
<dbReference type="PROSITE" id="PS00107">
    <property type="entry name" value="PROTEIN_KINASE_ATP"/>
    <property type="match status" value="1"/>
</dbReference>
<dbReference type="InterPro" id="IPR015943">
    <property type="entry name" value="WD40/YVTN_repeat-like_dom_sf"/>
</dbReference>
<protein>
    <recommendedName>
        <fullName evidence="6">Protein kinase domain-containing protein</fullName>
    </recommendedName>
</protein>
<evidence type="ECO:0000256" key="1">
    <source>
        <dbReference type="ARBA" id="ARBA00022679"/>
    </source>
</evidence>
<dbReference type="InterPro" id="IPR017441">
    <property type="entry name" value="Protein_kinase_ATP_BS"/>
</dbReference>
<dbReference type="Pfam" id="PF13360">
    <property type="entry name" value="PQQ_2"/>
    <property type="match status" value="2"/>
</dbReference>
<reference evidence="7 8" key="1">
    <citation type="journal article" date="2019" name="Int. J. Syst. Evol. Microbiol.">
        <title>The Global Catalogue of Microorganisms (GCM) 10K type strain sequencing project: providing services to taxonomists for standard genome sequencing and annotation.</title>
        <authorList>
            <consortium name="The Broad Institute Genomics Platform"/>
            <consortium name="The Broad Institute Genome Sequencing Center for Infectious Disease"/>
            <person name="Wu L."/>
            <person name="Ma J."/>
        </authorList>
    </citation>
    <scope>NUCLEOTIDE SEQUENCE [LARGE SCALE GENOMIC DNA]</scope>
    <source>
        <strain evidence="7 8">JCM 15481</strain>
    </source>
</reference>
<feature type="binding site" evidence="5">
    <location>
        <position position="43"/>
    </location>
    <ligand>
        <name>ATP</name>
        <dbReference type="ChEBI" id="CHEBI:30616"/>
    </ligand>
</feature>
<dbReference type="EMBL" id="BAAAPF010000426">
    <property type="protein sequence ID" value="GAA1508537.1"/>
    <property type="molecule type" value="Genomic_DNA"/>
</dbReference>
<evidence type="ECO:0000256" key="5">
    <source>
        <dbReference type="PROSITE-ProRule" id="PRU10141"/>
    </source>
</evidence>
<evidence type="ECO:0000259" key="6">
    <source>
        <dbReference type="PROSITE" id="PS50011"/>
    </source>
</evidence>
<dbReference type="Gene3D" id="3.30.200.20">
    <property type="entry name" value="Phosphorylase Kinase, domain 1"/>
    <property type="match status" value="1"/>
</dbReference>
<keyword evidence="8" id="KW-1185">Reference proteome</keyword>
<dbReference type="SMART" id="SM00564">
    <property type="entry name" value="PQQ"/>
    <property type="match status" value="5"/>
</dbReference>
<dbReference type="PANTHER" id="PTHR43289:SF34">
    <property type="entry name" value="SERINE_THREONINE-PROTEIN KINASE YBDM-RELATED"/>
    <property type="match status" value="1"/>
</dbReference>
<proteinExistence type="predicted"/>
<dbReference type="SMART" id="SM00220">
    <property type="entry name" value="S_TKc"/>
    <property type="match status" value="1"/>
</dbReference>